<proteinExistence type="predicted"/>
<keyword evidence="3" id="KW-1185">Reference proteome</keyword>
<keyword evidence="1" id="KW-0472">Membrane</keyword>
<feature type="transmembrane region" description="Helical" evidence="1">
    <location>
        <begin position="6"/>
        <end position="25"/>
    </location>
</feature>
<evidence type="ECO:0000313" key="2">
    <source>
        <dbReference type="EMBL" id="QSV46381.1"/>
    </source>
</evidence>
<name>A0ABX7Q682_9BACT</name>
<organism evidence="2 3">
    <name type="scientific">Geobacter benzoatilyticus</name>
    <dbReference type="NCBI Taxonomy" id="2815309"/>
    <lineage>
        <taxon>Bacteria</taxon>
        <taxon>Pseudomonadati</taxon>
        <taxon>Thermodesulfobacteriota</taxon>
        <taxon>Desulfuromonadia</taxon>
        <taxon>Geobacterales</taxon>
        <taxon>Geobacteraceae</taxon>
        <taxon>Geobacter</taxon>
    </lineage>
</organism>
<feature type="transmembrane region" description="Helical" evidence="1">
    <location>
        <begin position="56"/>
        <end position="74"/>
    </location>
</feature>
<dbReference type="Proteomes" id="UP000663651">
    <property type="component" value="Chromosome"/>
</dbReference>
<protein>
    <submittedName>
        <fullName evidence="2">NfeD family protein</fullName>
    </submittedName>
</protein>
<evidence type="ECO:0000256" key="1">
    <source>
        <dbReference type="SAM" id="Phobius"/>
    </source>
</evidence>
<reference evidence="2 3" key="1">
    <citation type="submission" date="2021-03" db="EMBL/GenBank/DDBJ databases">
        <title>Geobacter metallireducens gen. nov. sp. nov., a microorganism capable of coupling the complete oxidation of organic compounds to the reduction of iron and other metals.</title>
        <authorList>
            <person name="Li Y."/>
        </authorList>
    </citation>
    <scope>NUCLEOTIDE SEQUENCE [LARGE SCALE GENOMIC DNA]</scope>
    <source>
        <strain evidence="2 3">Jerry-YX</strain>
    </source>
</reference>
<keyword evidence="1" id="KW-0812">Transmembrane</keyword>
<accession>A0ABX7Q682</accession>
<keyword evidence="1" id="KW-1133">Transmembrane helix</keyword>
<gene>
    <name evidence="2" type="ORF">JZM60_03635</name>
</gene>
<sequence>MTNGGSYVVCAWWCWIVLGVALIGIELLFPSFTIVWFGFGALMVGGGALLWGGDSLLMQALVWVLISVSCSLCWRRYLRRRLSQGENRDPSLPPFEGCSSVADLAVQVVSRQGHLLRVVTLASEANKRLNVLTTK</sequence>
<dbReference type="EMBL" id="CP071382">
    <property type="protein sequence ID" value="QSV46381.1"/>
    <property type="molecule type" value="Genomic_DNA"/>
</dbReference>
<evidence type="ECO:0000313" key="3">
    <source>
        <dbReference type="Proteomes" id="UP000663651"/>
    </source>
</evidence>